<evidence type="ECO:0000313" key="3">
    <source>
        <dbReference type="EMBL" id="WGO85283.1"/>
    </source>
</evidence>
<gene>
    <name evidence="3" type="ORF">QEJ78_07785</name>
    <name evidence="2" type="ORF">SAMN02983011_01209</name>
</gene>
<evidence type="ECO:0000259" key="1">
    <source>
        <dbReference type="Pfam" id="PF21259"/>
    </source>
</evidence>
<reference evidence="2 4" key="1">
    <citation type="submission" date="2016-10" db="EMBL/GenBank/DDBJ databases">
        <authorList>
            <person name="Varghese N."/>
            <person name="Submissions S."/>
        </authorList>
    </citation>
    <scope>NUCLEOTIDE SEQUENCE [LARGE SCALE GENOMIC DNA]</scope>
    <source>
        <strain evidence="2 4">ATCC 43761</strain>
    </source>
</reference>
<dbReference type="Proteomes" id="UP001242513">
    <property type="component" value="Chromosome"/>
</dbReference>
<dbReference type="InterPro" id="IPR010057">
    <property type="entry name" value="Transcription_activator_Rgg_C"/>
</dbReference>
<proteinExistence type="predicted"/>
<protein>
    <submittedName>
        <fullName evidence="3">Rgg/GadR/MutR family transcriptional regulator</fullName>
    </submittedName>
    <submittedName>
        <fullName evidence="2">Transcriptional activator, Rgg/GadR/MutR family, C-terminal domain-containing protein</fullName>
    </submittedName>
</protein>
<evidence type="ECO:0000313" key="4">
    <source>
        <dbReference type="Proteomes" id="UP000181860"/>
    </source>
</evidence>
<accession>A0AAX3UC71</accession>
<dbReference type="EMBL" id="CP123735">
    <property type="protein sequence ID" value="WGO85283.1"/>
    <property type="molecule type" value="Genomic_DNA"/>
</dbReference>
<evidence type="ECO:0000313" key="5">
    <source>
        <dbReference type="Proteomes" id="UP001242513"/>
    </source>
</evidence>
<feature type="domain" description="HTH-type transcriptional regulator Rgg C-terminal" evidence="1">
    <location>
        <begin position="29"/>
        <end position="203"/>
    </location>
</feature>
<dbReference type="EMBL" id="FMXC01000011">
    <property type="protein sequence ID" value="SDA53850.1"/>
    <property type="molecule type" value="Genomic_DNA"/>
</dbReference>
<evidence type="ECO:0000313" key="2">
    <source>
        <dbReference type="EMBL" id="SDA53850.1"/>
    </source>
</evidence>
<dbReference type="RefSeq" id="WP_013855043.1">
    <property type="nucleotide sequence ID" value="NZ_CP123735.1"/>
</dbReference>
<dbReference type="Proteomes" id="UP000181860">
    <property type="component" value="Unassembled WGS sequence"/>
</dbReference>
<dbReference type="AlphaFoldDB" id="A0AAX3UC71"/>
<name>A0AAX3UC71_9LACO</name>
<dbReference type="NCBIfam" id="TIGR01716">
    <property type="entry name" value="RGG_Cterm"/>
    <property type="match status" value="1"/>
</dbReference>
<organism evidence="3 5">
    <name type="scientific">Lactobacillus kefiranofaciens</name>
    <dbReference type="NCBI Taxonomy" id="267818"/>
    <lineage>
        <taxon>Bacteria</taxon>
        <taxon>Bacillati</taxon>
        <taxon>Bacillota</taxon>
        <taxon>Bacilli</taxon>
        <taxon>Lactobacillales</taxon>
        <taxon>Lactobacillaceae</taxon>
        <taxon>Lactobacillus</taxon>
    </lineage>
</organism>
<sequence length="217" mass="25424">MPELLAVTHKINTLYVNNNIITLKKFTLEKQKIAKKNPQNKILFLEYCCACNFFQDLSQNTIFSSSDQKRLTFILNHVSDWQYEDIFFFGNALGLLPSEKIYQISEIIILHAIKVNLSTKRWYDDVLDSLLNAISILIKKNYNLAQKLLNQFKKLPLTDRYTFEKIYIQAFQSYIDYIKNKNDANFQAIIQITELLDLPDLKDGFITGFKQVKQIYG</sequence>
<reference evidence="3" key="3">
    <citation type="submission" date="2023-04" db="EMBL/GenBank/DDBJ databases">
        <authorList>
            <person name="Wang Y."/>
        </authorList>
    </citation>
    <scope>NUCLEOTIDE SEQUENCE</scope>
    <source>
        <strain evidence="3">ZW18</strain>
    </source>
</reference>
<reference evidence="3" key="2">
    <citation type="journal article" date="2022" name="Food Funct.">
        <title>Lactobacillus kefiranofaciens ZW18 from Kefir enhances the anti-tumor effect of anti-programmed cell death 1 (PD-1) immunotherapy by modulating the gut microbiota.</title>
        <authorList>
            <person name="Zhao J."/>
            <person name="Wang Y."/>
            <person name="Wang J."/>
            <person name="Lv M."/>
            <person name="Zhou C."/>
            <person name="Jia L."/>
            <person name="Geng W."/>
        </authorList>
    </citation>
    <scope>NUCLEOTIDE SEQUENCE</scope>
    <source>
        <strain evidence="3">ZW18</strain>
    </source>
</reference>
<dbReference type="Pfam" id="PF21259">
    <property type="entry name" value="Rgg_C"/>
    <property type="match status" value="1"/>
</dbReference>
<keyword evidence="4" id="KW-1185">Reference proteome</keyword>